<comment type="catalytic activity">
    <reaction evidence="1">
        <text>Hydrolysis of terminal non-reducing alpha-L-arabinofuranoside residues in alpha-L-arabinosides.</text>
        <dbReference type="EC" id="3.2.1.55"/>
    </reaction>
</comment>
<accession>A0A919TT20</accession>
<reference evidence="9" key="1">
    <citation type="submission" date="2021-01" db="EMBL/GenBank/DDBJ databases">
        <title>Whole genome shotgun sequence of Actinoplanes tereljensis NBRC 105297.</title>
        <authorList>
            <person name="Komaki H."/>
            <person name="Tamura T."/>
        </authorList>
    </citation>
    <scope>NUCLEOTIDE SEQUENCE</scope>
    <source>
        <strain evidence="9">NBRC 105297</strain>
    </source>
</reference>
<dbReference type="Gene3D" id="3.20.20.80">
    <property type="entry name" value="Glycosidases"/>
    <property type="match status" value="1"/>
</dbReference>
<dbReference type="InterPro" id="IPR017853">
    <property type="entry name" value="GH"/>
</dbReference>
<comment type="subunit">
    <text evidence="3">Homohexamer; trimer of dimers.</text>
</comment>
<gene>
    <name evidence="9" type="ORF">Ate02nite_35390</name>
</gene>
<dbReference type="InterPro" id="IPR013780">
    <property type="entry name" value="Glyco_hydro_b"/>
</dbReference>
<dbReference type="GO" id="GO:0000272">
    <property type="term" value="P:polysaccharide catabolic process"/>
    <property type="evidence" value="ECO:0007669"/>
    <property type="project" value="TreeGrafter"/>
</dbReference>
<evidence type="ECO:0000259" key="8">
    <source>
        <dbReference type="SMART" id="SM00813"/>
    </source>
</evidence>
<evidence type="ECO:0000256" key="3">
    <source>
        <dbReference type="ARBA" id="ARBA00011165"/>
    </source>
</evidence>
<dbReference type="Proteomes" id="UP000623608">
    <property type="component" value="Unassembled WGS sequence"/>
</dbReference>
<dbReference type="SMART" id="SM00813">
    <property type="entry name" value="Alpha-L-AF_C"/>
    <property type="match status" value="1"/>
</dbReference>
<dbReference type="AlphaFoldDB" id="A0A919TT20"/>
<dbReference type="Pfam" id="PF22848">
    <property type="entry name" value="ASD1_dom"/>
    <property type="match status" value="1"/>
</dbReference>
<sequence>MPNASFRLDPAFTIAPVSRRTFGSFVEHMGRCVYTGIYEPTHATADADGFRQDVLALTRELGVSTVRYPGGNFVSGYRWEDGIGPVADRPVRRDLAWHSLETNEVGIDEFMRWAGKAGVEVMYALNLGTRGVAEALDVQEYLNHPDRTRLAELRRSHGADKPYGISMFCLGNELDGPWQTGHKTAYEYGRLAAETARAMRAAEPDLELVACGSSSSSMPTFAAWESEVLELTYDQVDYISAHAYYEPFDGDIGSFLASAVDMDHFINSVVATADSIGAKLKSRKRLKISFDEWNVWYQTRFQATRETEWQVAPRVIEDSYNVTDAVVVGSLLISLLRHSDRVTAACQAQLVNVIAPIRTEPGGPAWRQTIFHPFAITSRLAKGAVLRVEPDSPVYATERYGDVPVVDAVATHDPDSGDVTIFAVNRSQDSATDLTVSLAGFGGALRVAESWTVHDDDPNATNTATDPDRVTAVPLSPASLSSASLSSASVADGELRVSLAPVSWTAIRLTPGE</sequence>
<evidence type="ECO:0000256" key="7">
    <source>
        <dbReference type="ARBA" id="ARBA00023295"/>
    </source>
</evidence>
<dbReference type="InterPro" id="IPR010720">
    <property type="entry name" value="Alpha-L-AF_C"/>
</dbReference>
<keyword evidence="10" id="KW-1185">Reference proteome</keyword>
<comment type="similarity">
    <text evidence="2">Belongs to the glycosyl hydrolase 51 family.</text>
</comment>
<comment type="caution">
    <text evidence="9">The sequence shown here is derived from an EMBL/GenBank/DDBJ whole genome shotgun (WGS) entry which is preliminary data.</text>
</comment>
<dbReference type="GO" id="GO:0046373">
    <property type="term" value="P:L-arabinose metabolic process"/>
    <property type="evidence" value="ECO:0007669"/>
    <property type="project" value="InterPro"/>
</dbReference>
<evidence type="ECO:0000256" key="6">
    <source>
        <dbReference type="ARBA" id="ARBA00023277"/>
    </source>
</evidence>
<proteinExistence type="inferred from homology"/>
<dbReference type="Pfam" id="PF06964">
    <property type="entry name" value="Alpha-L-AF_C"/>
    <property type="match status" value="1"/>
</dbReference>
<dbReference type="PANTHER" id="PTHR43576">
    <property type="entry name" value="ALPHA-L-ARABINOFURANOSIDASE C-RELATED"/>
    <property type="match status" value="1"/>
</dbReference>
<dbReference type="Gene3D" id="2.60.40.1180">
    <property type="entry name" value="Golgi alpha-mannosidase II"/>
    <property type="match status" value="1"/>
</dbReference>
<dbReference type="EMBL" id="BOMY01000022">
    <property type="protein sequence ID" value="GIF20809.1"/>
    <property type="molecule type" value="Genomic_DNA"/>
</dbReference>
<protein>
    <recommendedName>
        <fullName evidence="4">non-reducing end alpha-L-arabinofuranosidase</fullName>
        <ecNumber evidence="4">3.2.1.55</ecNumber>
    </recommendedName>
</protein>
<dbReference type="SUPFAM" id="SSF51011">
    <property type="entry name" value="Glycosyl hydrolase domain"/>
    <property type="match status" value="1"/>
</dbReference>
<organism evidence="9 10">
    <name type="scientific">Paractinoplanes tereljensis</name>
    <dbReference type="NCBI Taxonomy" id="571912"/>
    <lineage>
        <taxon>Bacteria</taxon>
        <taxon>Bacillati</taxon>
        <taxon>Actinomycetota</taxon>
        <taxon>Actinomycetes</taxon>
        <taxon>Micromonosporales</taxon>
        <taxon>Micromonosporaceae</taxon>
        <taxon>Paractinoplanes</taxon>
    </lineage>
</organism>
<evidence type="ECO:0000256" key="4">
    <source>
        <dbReference type="ARBA" id="ARBA00012670"/>
    </source>
</evidence>
<evidence type="ECO:0000256" key="5">
    <source>
        <dbReference type="ARBA" id="ARBA00022801"/>
    </source>
</evidence>
<keyword evidence="7" id="KW-0326">Glycosidase</keyword>
<evidence type="ECO:0000313" key="10">
    <source>
        <dbReference type="Proteomes" id="UP000623608"/>
    </source>
</evidence>
<dbReference type="InterPro" id="IPR055235">
    <property type="entry name" value="ASD1_cat"/>
</dbReference>
<dbReference type="PANTHER" id="PTHR43576:SF3">
    <property type="entry name" value="ALPHA-L-ARABINOFURANOSIDASE C"/>
    <property type="match status" value="1"/>
</dbReference>
<evidence type="ECO:0000256" key="2">
    <source>
        <dbReference type="ARBA" id="ARBA00007186"/>
    </source>
</evidence>
<keyword evidence="6" id="KW-0119">Carbohydrate metabolism</keyword>
<name>A0A919TT20_9ACTN</name>
<evidence type="ECO:0000313" key="9">
    <source>
        <dbReference type="EMBL" id="GIF20809.1"/>
    </source>
</evidence>
<feature type="domain" description="Alpha-L-arabinofuranosidase C-terminal" evidence="8">
    <location>
        <begin position="291"/>
        <end position="503"/>
    </location>
</feature>
<dbReference type="GO" id="GO:0046556">
    <property type="term" value="F:alpha-L-arabinofuranosidase activity"/>
    <property type="evidence" value="ECO:0007669"/>
    <property type="project" value="UniProtKB-EC"/>
</dbReference>
<dbReference type="EC" id="3.2.1.55" evidence="4"/>
<dbReference type="RefSeq" id="WP_203806733.1">
    <property type="nucleotide sequence ID" value="NZ_BOMY01000022.1"/>
</dbReference>
<evidence type="ECO:0000256" key="1">
    <source>
        <dbReference type="ARBA" id="ARBA00001462"/>
    </source>
</evidence>
<keyword evidence="5" id="KW-0378">Hydrolase</keyword>
<dbReference type="SUPFAM" id="SSF51445">
    <property type="entry name" value="(Trans)glycosidases"/>
    <property type="match status" value="1"/>
</dbReference>